<dbReference type="eggNOG" id="ENOG502RAS5">
    <property type="taxonomic scope" value="Eukaryota"/>
</dbReference>
<dbReference type="HOGENOM" id="CLU_013329_0_0_1"/>
<dbReference type="EMBL" id="HE978324">
    <property type="protein sequence ID" value="CCK72479.1"/>
    <property type="molecule type" value="Genomic_DNA"/>
</dbReference>
<organism evidence="1 2">
    <name type="scientific">Huiozyma naganishii (strain ATCC MYA-139 / BCRC 22969 / CBS 8797 / KCTC 17520 / NBRC 10181 / NCYC 3082 / Yp74L-3)</name>
    <name type="common">Yeast</name>
    <name type="synonym">Kazachstania naganishii</name>
    <dbReference type="NCBI Taxonomy" id="1071383"/>
    <lineage>
        <taxon>Eukaryota</taxon>
        <taxon>Fungi</taxon>
        <taxon>Dikarya</taxon>
        <taxon>Ascomycota</taxon>
        <taxon>Saccharomycotina</taxon>
        <taxon>Saccharomycetes</taxon>
        <taxon>Saccharomycetales</taxon>
        <taxon>Saccharomycetaceae</taxon>
        <taxon>Huiozyma</taxon>
    </lineage>
</organism>
<evidence type="ECO:0000313" key="1">
    <source>
        <dbReference type="EMBL" id="CCK72479.1"/>
    </source>
</evidence>
<dbReference type="STRING" id="1071383.J7SA77"/>
<keyword evidence="2" id="KW-1185">Reference proteome</keyword>
<accession>J7SA77</accession>
<gene>
    <name evidence="1" type="primary">KNAG0K01140</name>
    <name evidence="1" type="ordered locus">KNAG_0K01140</name>
</gene>
<dbReference type="Pfam" id="PF08728">
    <property type="entry name" value="CRT10"/>
    <property type="match status" value="1"/>
</dbReference>
<reference evidence="1 2" key="1">
    <citation type="journal article" date="2011" name="Proc. Natl. Acad. Sci. U.S.A.">
        <title>Evolutionary erosion of yeast sex chromosomes by mating-type switching accidents.</title>
        <authorList>
            <person name="Gordon J.L."/>
            <person name="Armisen D."/>
            <person name="Proux-Wera E."/>
            <person name="Oheigeartaigh S.S."/>
            <person name="Byrne K.P."/>
            <person name="Wolfe K.H."/>
        </authorList>
    </citation>
    <scope>NUCLEOTIDE SEQUENCE [LARGE SCALE GENOMIC DNA]</scope>
    <source>
        <strain evidence="2">ATCC MYA-139 / BCRC 22969 / CBS 8797 / CCRC 22969 / KCTC 17520 / NBRC 10181 / NCYC 3082</strain>
    </source>
</reference>
<dbReference type="AlphaFoldDB" id="J7SA77"/>
<reference evidence="2" key="2">
    <citation type="submission" date="2012-08" db="EMBL/GenBank/DDBJ databases">
        <title>Genome sequence of Kazachstania naganishii.</title>
        <authorList>
            <person name="Gordon J.L."/>
            <person name="Armisen D."/>
            <person name="Proux-Wera E."/>
            <person name="OhEigeartaigh S.S."/>
            <person name="Byrne K.P."/>
            <person name="Wolfe K.H."/>
        </authorList>
    </citation>
    <scope>NUCLEOTIDE SEQUENCE [LARGE SCALE GENOMIC DNA]</scope>
    <source>
        <strain evidence="2">ATCC MYA-139 / BCRC 22969 / CBS 8797 / CCRC 22969 / KCTC 17520 / NBRC 10181 / NCYC 3082</strain>
    </source>
</reference>
<dbReference type="GeneID" id="34528246"/>
<proteinExistence type="predicted"/>
<dbReference type="Proteomes" id="UP000006310">
    <property type="component" value="Chromosome 11"/>
</dbReference>
<name>J7SA77_HUIN7</name>
<dbReference type="InterPro" id="IPR014839">
    <property type="entry name" value="Crt10"/>
</dbReference>
<dbReference type="OrthoDB" id="4068815at2759"/>
<protein>
    <submittedName>
        <fullName evidence="1">Uncharacterized protein</fullName>
    </submittedName>
</protein>
<dbReference type="KEGG" id="kng:KNAG_0K01140"/>
<dbReference type="OMA" id="YSFRQEY"/>
<dbReference type="RefSeq" id="XP_022466724.1">
    <property type="nucleotide sequence ID" value="XM_022610426.1"/>
</dbReference>
<evidence type="ECO:0000313" key="2">
    <source>
        <dbReference type="Proteomes" id="UP000006310"/>
    </source>
</evidence>
<sequence length="929" mass="106116">MNAYVLQRQPEEGHCPMETSVQRRFQNWLYNRLIAPWVCRDDIADVHYFVQNNGHMKGNQPVQKFDIVKEKPERANYKQTIDAKSDFLLEEMYSVRVNKAVALTEYGEDLVKYIRSEDPADFEPVWSSTGLQSPAELLLPAQYRLLAETIEPPITIQEDHDEMFNVTFKNNLFAVYGKCGFFASTYDIDIVILDSIPKSGYVRDNYQKSKCAVRWSVFMTSQMFNMIDRDRVATSGLKQEINFIKVCKFFERDVLAVCTDAGLVLLFDLETLSFLFEKQILFRDTYRDVSNLVQEPLAIFRSKESCWSVDTYCTDNIVLIAVGHNGPGVSLFAFSEDFHGITPCEELPSNHNVPCVTFIPNDTARDQRVTLAYTSIYGNVATVEIRLDTITQNNIDVEIADIQFLASPVWTVIPLKKKHFKKVAQFELLNLNFQESFKRQTLRNMVLDSSILEHQPPSLYNSGELGIGTLTTQLNVPVADLSLRCQMGVDPNKVHLRFTTFDTDGNMTAWHSNTTSGNEPTVPLDQLPEKSKDRCKSGHFFDTSTDYFYNTYNEASDSGLRQLTGLNICRYPRWFRVASLSQPMRCPNPREAARPINPANDDRIMLSSKNEDSEFLGNDYRIEGEWEDQKAAYDLQQIHRLTYCPVPHGRIAAGYPSIYGMVTAMSPYVDRNNIPGWSKFATNRYNENDIDLVDPAMTSAGEHIFDDSDYATQQKWSVHNHVIKIPFLLENVCTESVSRCKGYTLKKHENDFLLVTTEDRIYLLKPDPLIITSFTYNDIFPIKNVSLCSEELIASALNRINFVCHIPELQCVVVASQLGLVSLLRLTEYMGIYSFRQEYIFGWKSQDPHNLEAGNVCFRDTVFHSSTHRANVCEIDDVNFPYFNIVGLDYVYLPGNPVNKLAGHAILFIISKNAVNRIKIMDGNDAFAI</sequence>